<feature type="region of interest" description="Disordered" evidence="1">
    <location>
        <begin position="183"/>
        <end position="215"/>
    </location>
</feature>
<dbReference type="EMBL" id="BIFT01000001">
    <property type="protein sequence ID" value="GCE25464.1"/>
    <property type="molecule type" value="Genomic_DNA"/>
</dbReference>
<gene>
    <name evidence="3" type="ORF">KDA_09480</name>
</gene>
<evidence type="ECO:0000259" key="2">
    <source>
        <dbReference type="Pfam" id="PF14332"/>
    </source>
</evidence>
<dbReference type="AlphaFoldDB" id="A0A402B278"/>
<proteinExistence type="predicted"/>
<evidence type="ECO:0000256" key="1">
    <source>
        <dbReference type="SAM" id="MobiDB-lite"/>
    </source>
</evidence>
<name>A0A402B278_9CHLR</name>
<feature type="compositionally biased region" description="Low complexity" evidence="1">
    <location>
        <begin position="203"/>
        <end position="214"/>
    </location>
</feature>
<dbReference type="RefSeq" id="WP_161981940.1">
    <property type="nucleotide sequence ID" value="NZ_BIFT01000001.1"/>
</dbReference>
<evidence type="ECO:0000313" key="3">
    <source>
        <dbReference type="EMBL" id="GCE25464.1"/>
    </source>
</evidence>
<sequence length="506" mass="54080">MSLIGTLEQFSLANVLQRIERHEKTGLLTIRQGAQWIEFYIRDGRLLCVGPLRTNATLGERLLQDGIISQATFQQAARIVTDPTLSEPQAARVLMEQRYVSRDELRSWTINKTTDVFKVLLIWNTGEIYFDEHRDAPTDRLLVSMSISDLLESATAANARTASQPVTTPAVYTSIASTPVLPVQPVPSSMQRNPKVQDNSQVPMTPLTPSTPSPDVARVPTLMSASQFLDDSSFAVSSFATSFPSTESLAPVFKEEPQPPAVADVAEYADISSAFADIAPSQTDSGFPSLFGGGDANEQGGAPAFQPVPVMNPVPPRRIDTSFMQPDMVLLPQDLSEYRDANPQVQLTPDQWCVLVRVDGRTPLITICQQLGSVPEIVCPIVGELIAEGLIMASLPSENSPAEPSPVSRELAASGLGNGYVAPGYASTPASPWSASMPVVPGSDVAGPRGSNSVETESQWGNGGNGATFVPGRGWVTTPQPMQPLQSSGPLSYSPPGNYAPAGNGY</sequence>
<feature type="compositionally biased region" description="Polar residues" evidence="1">
    <location>
        <begin position="477"/>
        <end position="491"/>
    </location>
</feature>
<feature type="domain" description="PatA-like N-terminal" evidence="2">
    <location>
        <begin position="5"/>
        <end position="151"/>
    </location>
</feature>
<keyword evidence="4" id="KW-1185">Reference proteome</keyword>
<feature type="compositionally biased region" description="Polar residues" evidence="1">
    <location>
        <begin position="450"/>
        <end position="460"/>
    </location>
</feature>
<dbReference type="Pfam" id="PF14332">
    <property type="entry name" value="DUF4388"/>
    <property type="match status" value="1"/>
</dbReference>
<organism evidence="3 4">
    <name type="scientific">Dictyobacter alpinus</name>
    <dbReference type="NCBI Taxonomy" id="2014873"/>
    <lineage>
        <taxon>Bacteria</taxon>
        <taxon>Bacillati</taxon>
        <taxon>Chloroflexota</taxon>
        <taxon>Ktedonobacteria</taxon>
        <taxon>Ktedonobacterales</taxon>
        <taxon>Dictyobacteraceae</taxon>
        <taxon>Dictyobacter</taxon>
    </lineage>
</organism>
<comment type="caution">
    <text evidence="3">The sequence shown here is derived from an EMBL/GenBank/DDBJ whole genome shotgun (WGS) entry which is preliminary data.</text>
</comment>
<feature type="region of interest" description="Disordered" evidence="1">
    <location>
        <begin position="444"/>
        <end position="506"/>
    </location>
</feature>
<dbReference type="InterPro" id="IPR025497">
    <property type="entry name" value="PatA-like_N"/>
</dbReference>
<feature type="compositionally biased region" description="Polar residues" evidence="1">
    <location>
        <begin position="186"/>
        <end position="202"/>
    </location>
</feature>
<accession>A0A402B278</accession>
<evidence type="ECO:0000313" key="4">
    <source>
        <dbReference type="Proteomes" id="UP000287171"/>
    </source>
</evidence>
<dbReference type="Proteomes" id="UP000287171">
    <property type="component" value="Unassembled WGS sequence"/>
</dbReference>
<reference evidence="4" key="1">
    <citation type="submission" date="2018-12" db="EMBL/GenBank/DDBJ databases">
        <title>Tengunoibacter tsumagoiensis gen. nov., sp. nov., Dictyobacter kobayashii sp. nov., D. alpinus sp. nov., and D. joshuensis sp. nov. and description of Dictyobacteraceae fam. nov. within the order Ktedonobacterales isolated from Tengu-no-mugimeshi.</title>
        <authorList>
            <person name="Wang C.M."/>
            <person name="Zheng Y."/>
            <person name="Sakai Y."/>
            <person name="Toyoda A."/>
            <person name="Minakuchi Y."/>
            <person name="Abe K."/>
            <person name="Yokota A."/>
            <person name="Yabe S."/>
        </authorList>
    </citation>
    <scope>NUCLEOTIDE SEQUENCE [LARGE SCALE GENOMIC DNA]</scope>
    <source>
        <strain evidence="4">Uno16</strain>
    </source>
</reference>
<protein>
    <recommendedName>
        <fullName evidence="2">PatA-like N-terminal domain-containing protein</fullName>
    </recommendedName>
</protein>
<dbReference type="PANTHER" id="PTHR36304">
    <property type="entry name" value="DOMAIN GTPASE-ACTIVATING PROTEIN, PUTATIVE-RELATED-RELATED"/>
    <property type="match status" value="1"/>
</dbReference>
<dbReference type="PANTHER" id="PTHR36304:SF4">
    <property type="entry name" value="DUF4388 DOMAIN-CONTAINING PROTEIN"/>
    <property type="match status" value="1"/>
</dbReference>